<dbReference type="Pfam" id="PF07751">
    <property type="entry name" value="Abi_2"/>
    <property type="match status" value="1"/>
</dbReference>
<gene>
    <name evidence="1" type="ORF">ERS008502_03680</name>
</gene>
<sequence length="313" mass="36745">MPLPNDYNYTPVIALISSPRLASYGAAFKTTSDDELYGVYVWSQHAASALYPLLQNLEISLRNAVDQIAKERFGEFWWEHIRCTEQPEDNNFYQNIKKAKLSLTKNWNKLEKRRRKGGIKAQQVPEWSHDQIIAATDFSTWHFILNNCFSAYHPADNVHYLWPKSLSKVFRNYASINRDQKKVRKDLTDLLFEMREYRNRVFHHEPIWAKAPDVNDAVSSIGTIIIKIEKLEKLIGAIEPRLLKTMQMAGFFKHARRVCSIKELNIYKNRELVCELTSEQKNTLYPHCMASMERNETMFWQQDNLKFGLHLIS</sequence>
<dbReference type="RefSeq" id="WP_049679164.1">
    <property type="nucleotide sequence ID" value="NZ_CABMMJ010000013.1"/>
</dbReference>
<organism evidence="1 2">
    <name type="scientific">Yersinia mollaretii</name>
    <dbReference type="NCBI Taxonomy" id="33060"/>
    <lineage>
        <taxon>Bacteria</taxon>
        <taxon>Pseudomonadati</taxon>
        <taxon>Pseudomonadota</taxon>
        <taxon>Gammaproteobacteria</taxon>
        <taxon>Enterobacterales</taxon>
        <taxon>Yersiniaceae</taxon>
        <taxon>Yersinia</taxon>
    </lineage>
</organism>
<proteinExistence type="predicted"/>
<name>A0AA36LPT2_YERMO</name>
<protein>
    <submittedName>
        <fullName evidence="1">Abi-like protein</fullName>
    </submittedName>
</protein>
<accession>A0AA36LPT2</accession>
<dbReference type="EMBL" id="CQBM01000013">
    <property type="protein sequence ID" value="CNI58288.1"/>
    <property type="molecule type" value="Genomic_DNA"/>
</dbReference>
<evidence type="ECO:0000313" key="1">
    <source>
        <dbReference type="EMBL" id="CNI58288.1"/>
    </source>
</evidence>
<evidence type="ECO:0000313" key="2">
    <source>
        <dbReference type="Proteomes" id="UP000040841"/>
    </source>
</evidence>
<dbReference type="InterPro" id="IPR011664">
    <property type="entry name" value="Abi_system_AbiD/AbiF-like"/>
</dbReference>
<comment type="caution">
    <text evidence="1">The sequence shown here is derived from an EMBL/GenBank/DDBJ whole genome shotgun (WGS) entry which is preliminary data.</text>
</comment>
<reference evidence="1 2" key="1">
    <citation type="submission" date="2015-03" db="EMBL/GenBank/DDBJ databases">
        <authorList>
            <consortium name="Pathogen Informatics"/>
            <person name="Murphy D."/>
        </authorList>
    </citation>
    <scope>NUCLEOTIDE SEQUENCE [LARGE SCALE GENOMIC DNA]</scope>
    <source>
        <strain evidence="1 2">FE82747</strain>
    </source>
</reference>
<dbReference type="AlphaFoldDB" id="A0AA36LPT2"/>
<dbReference type="Proteomes" id="UP000040841">
    <property type="component" value="Unassembled WGS sequence"/>
</dbReference>